<dbReference type="Proteomes" id="UP001310594">
    <property type="component" value="Unassembled WGS sequence"/>
</dbReference>
<evidence type="ECO:0000256" key="1">
    <source>
        <dbReference type="ARBA" id="ARBA00006328"/>
    </source>
</evidence>
<organism evidence="4 5">
    <name type="scientific">Elasticomyces elasticus</name>
    <dbReference type="NCBI Taxonomy" id="574655"/>
    <lineage>
        <taxon>Eukaryota</taxon>
        <taxon>Fungi</taxon>
        <taxon>Dikarya</taxon>
        <taxon>Ascomycota</taxon>
        <taxon>Pezizomycotina</taxon>
        <taxon>Dothideomycetes</taxon>
        <taxon>Dothideomycetidae</taxon>
        <taxon>Mycosphaerellales</taxon>
        <taxon>Teratosphaeriaceae</taxon>
        <taxon>Elasticomyces</taxon>
    </lineage>
</organism>
<protein>
    <recommendedName>
        <fullName evidence="3">NmrA-like domain-containing protein</fullName>
    </recommendedName>
</protein>
<dbReference type="InterPro" id="IPR051164">
    <property type="entry name" value="NmrA-like_oxidored"/>
</dbReference>
<proteinExistence type="inferred from homology"/>
<dbReference type="InterPro" id="IPR036291">
    <property type="entry name" value="NAD(P)-bd_dom_sf"/>
</dbReference>
<dbReference type="EMBL" id="JAVRQU010000028">
    <property type="protein sequence ID" value="KAK5689849.1"/>
    <property type="molecule type" value="Genomic_DNA"/>
</dbReference>
<keyword evidence="2" id="KW-0521">NADP</keyword>
<sequence length="318" mass="34368">MNKKLVVVVGATGQQGGSVVRSLLQNENYTVRGLTRNLESESSRALIREGTSMVYADINNLDDLIQAFKSAYAIFGVTDFGAQIREHGPKAAAEAETQQGINIALAAAATPSLEHLVWSTIPSAWAISSGRMTVPHFESKAKVDDYIIRSHEELAKKTTFLWVGYYASNVLAPAMKPTCHATSGKDVWLSPVAARTELLSIGSPGANVGVFVHAILDLPHLTLPAKYVMAQVECTTLGAMMESYGSITGRPTQLICIGPAAFRELFPEWDAVAKMLEFWEVFGSRSFAKYGVEPLTAADLCLDIGSLVSTKQALKMIL</sequence>
<comment type="caution">
    <text evidence="4">The sequence shown here is derived from an EMBL/GenBank/DDBJ whole genome shotgun (WGS) entry which is preliminary data.</text>
</comment>
<evidence type="ECO:0000256" key="2">
    <source>
        <dbReference type="ARBA" id="ARBA00022857"/>
    </source>
</evidence>
<dbReference type="Pfam" id="PF05368">
    <property type="entry name" value="NmrA"/>
    <property type="match status" value="1"/>
</dbReference>
<dbReference type="GO" id="GO:0005634">
    <property type="term" value="C:nucleus"/>
    <property type="evidence" value="ECO:0007669"/>
    <property type="project" value="TreeGrafter"/>
</dbReference>
<dbReference type="InterPro" id="IPR008030">
    <property type="entry name" value="NmrA-like"/>
</dbReference>
<name>A0AAN7ZUV3_9PEZI</name>
<dbReference type="Gene3D" id="3.40.50.720">
    <property type="entry name" value="NAD(P)-binding Rossmann-like Domain"/>
    <property type="match status" value="1"/>
</dbReference>
<dbReference type="PANTHER" id="PTHR42748">
    <property type="entry name" value="NITROGEN METABOLITE REPRESSION PROTEIN NMRA FAMILY MEMBER"/>
    <property type="match status" value="1"/>
</dbReference>
<evidence type="ECO:0000313" key="5">
    <source>
        <dbReference type="Proteomes" id="UP001310594"/>
    </source>
</evidence>
<gene>
    <name evidence="4" type="ORF">LTR97_012609</name>
</gene>
<feature type="domain" description="NmrA-like" evidence="3">
    <location>
        <begin position="3"/>
        <end position="294"/>
    </location>
</feature>
<dbReference type="AlphaFoldDB" id="A0AAN7ZUV3"/>
<accession>A0AAN7ZUV3</accession>
<reference evidence="4" key="1">
    <citation type="submission" date="2023-08" db="EMBL/GenBank/DDBJ databases">
        <title>Black Yeasts Isolated from many extreme environments.</title>
        <authorList>
            <person name="Coleine C."/>
            <person name="Stajich J.E."/>
            <person name="Selbmann L."/>
        </authorList>
    </citation>
    <scope>NUCLEOTIDE SEQUENCE</scope>
    <source>
        <strain evidence="4">CCFEE 5810</strain>
    </source>
</reference>
<comment type="similarity">
    <text evidence="1">Belongs to the NmrA-type oxidoreductase family.</text>
</comment>
<dbReference type="Gene3D" id="3.90.25.10">
    <property type="entry name" value="UDP-galactose 4-epimerase, domain 1"/>
    <property type="match status" value="1"/>
</dbReference>
<dbReference type="PANTHER" id="PTHR42748:SF28">
    <property type="entry name" value="NMRA-LIKE DOMAIN-CONTAINING PROTEIN"/>
    <property type="match status" value="1"/>
</dbReference>
<dbReference type="SUPFAM" id="SSF51735">
    <property type="entry name" value="NAD(P)-binding Rossmann-fold domains"/>
    <property type="match status" value="1"/>
</dbReference>
<evidence type="ECO:0000313" key="4">
    <source>
        <dbReference type="EMBL" id="KAK5689849.1"/>
    </source>
</evidence>
<evidence type="ECO:0000259" key="3">
    <source>
        <dbReference type="Pfam" id="PF05368"/>
    </source>
</evidence>